<accession>T1JS72</accession>
<reference evidence="2" key="1">
    <citation type="submission" date="2011-08" db="EMBL/GenBank/DDBJ databases">
        <authorList>
            <person name="Rombauts S."/>
        </authorList>
    </citation>
    <scope>NUCLEOTIDE SEQUENCE</scope>
    <source>
        <strain evidence="2">London</strain>
    </source>
</reference>
<dbReference type="AlphaFoldDB" id="T1JS72"/>
<dbReference type="EnsemblMetazoa" id="tetur01g09500.1">
    <property type="protein sequence ID" value="tetur01g09500.1"/>
    <property type="gene ID" value="tetur01g09500"/>
</dbReference>
<dbReference type="Proteomes" id="UP000015104">
    <property type="component" value="Unassembled WGS sequence"/>
</dbReference>
<sequence length="29" mass="3550">MEVIQFEFTLNRESTKNRWVAFLLLLFTC</sequence>
<keyword evidence="2" id="KW-1185">Reference proteome</keyword>
<dbReference type="EMBL" id="CAEY01000458">
    <property type="status" value="NOT_ANNOTATED_CDS"/>
    <property type="molecule type" value="Genomic_DNA"/>
</dbReference>
<name>T1JS72_TETUR</name>
<evidence type="ECO:0000313" key="1">
    <source>
        <dbReference type="EnsemblMetazoa" id="tetur01g09500.1"/>
    </source>
</evidence>
<protein>
    <submittedName>
        <fullName evidence="1">Uncharacterized protein</fullName>
    </submittedName>
</protein>
<organism evidence="1 2">
    <name type="scientific">Tetranychus urticae</name>
    <name type="common">Two-spotted spider mite</name>
    <dbReference type="NCBI Taxonomy" id="32264"/>
    <lineage>
        <taxon>Eukaryota</taxon>
        <taxon>Metazoa</taxon>
        <taxon>Ecdysozoa</taxon>
        <taxon>Arthropoda</taxon>
        <taxon>Chelicerata</taxon>
        <taxon>Arachnida</taxon>
        <taxon>Acari</taxon>
        <taxon>Acariformes</taxon>
        <taxon>Trombidiformes</taxon>
        <taxon>Prostigmata</taxon>
        <taxon>Eleutherengona</taxon>
        <taxon>Raphignathae</taxon>
        <taxon>Tetranychoidea</taxon>
        <taxon>Tetranychidae</taxon>
        <taxon>Tetranychus</taxon>
    </lineage>
</organism>
<reference evidence="1" key="2">
    <citation type="submission" date="2015-06" db="UniProtKB">
        <authorList>
            <consortium name="EnsemblMetazoa"/>
        </authorList>
    </citation>
    <scope>IDENTIFICATION</scope>
</reference>
<evidence type="ECO:0000313" key="2">
    <source>
        <dbReference type="Proteomes" id="UP000015104"/>
    </source>
</evidence>
<dbReference type="HOGENOM" id="CLU_3410985_0_0_1"/>
<proteinExistence type="predicted"/>